<keyword evidence="5 6" id="KW-0326">Glycosidase</keyword>
<evidence type="ECO:0000313" key="11">
    <source>
        <dbReference type="EMBL" id="QKX63427.1"/>
    </source>
</evidence>
<gene>
    <name evidence="11" type="ORF">TRUGW13939_10597</name>
</gene>
<dbReference type="GO" id="GO:0030246">
    <property type="term" value="F:carbohydrate binding"/>
    <property type="evidence" value="ECO:0007669"/>
    <property type="project" value="InterPro"/>
</dbReference>
<keyword evidence="12" id="KW-1185">Reference proteome</keyword>
<dbReference type="RefSeq" id="XP_035349601.1">
    <property type="nucleotide sequence ID" value="XM_035493708.1"/>
</dbReference>
<feature type="domain" description="Glycoside hydrolase family 31 TIM barrel" evidence="8">
    <location>
        <begin position="264"/>
        <end position="667"/>
    </location>
</feature>
<evidence type="ECO:0000313" key="12">
    <source>
        <dbReference type="Proteomes" id="UP000509510"/>
    </source>
</evidence>
<dbReference type="Pfam" id="PF21365">
    <property type="entry name" value="Glyco_hydro_31_3rd"/>
    <property type="match status" value="1"/>
</dbReference>
<evidence type="ECO:0000256" key="4">
    <source>
        <dbReference type="ARBA" id="ARBA00022801"/>
    </source>
</evidence>
<evidence type="ECO:0000256" key="1">
    <source>
        <dbReference type="ARBA" id="ARBA00001657"/>
    </source>
</evidence>
<dbReference type="Pfam" id="PF13802">
    <property type="entry name" value="Gal_mutarotas_2"/>
    <property type="match status" value="1"/>
</dbReference>
<dbReference type="CDD" id="cd06602">
    <property type="entry name" value="GH31_MGAM_SI_GAA"/>
    <property type="match status" value="1"/>
</dbReference>
<dbReference type="Gene3D" id="3.20.20.80">
    <property type="entry name" value="Glycosidases"/>
    <property type="match status" value="1"/>
</dbReference>
<dbReference type="InterPro" id="IPR017853">
    <property type="entry name" value="GH"/>
</dbReference>
<evidence type="ECO:0000256" key="2">
    <source>
        <dbReference type="ARBA" id="ARBA00007806"/>
    </source>
</evidence>
<dbReference type="PROSITE" id="PS00129">
    <property type="entry name" value="GLYCOSYL_HYDROL_F31_1"/>
    <property type="match status" value="1"/>
</dbReference>
<feature type="signal peptide" evidence="7">
    <location>
        <begin position="1"/>
        <end position="18"/>
    </location>
</feature>
<dbReference type="InterPro" id="IPR030458">
    <property type="entry name" value="Glyco_hydro_31_AS"/>
</dbReference>
<dbReference type="InterPro" id="IPR011013">
    <property type="entry name" value="Gal_mutarotase_sf_dom"/>
</dbReference>
<dbReference type="SUPFAM" id="SSF74650">
    <property type="entry name" value="Galactose mutarotase-like"/>
    <property type="match status" value="1"/>
</dbReference>
<dbReference type="InterPro" id="IPR048395">
    <property type="entry name" value="Glyco_hydro_31_C"/>
</dbReference>
<dbReference type="GeneID" id="55998076"/>
<dbReference type="PANTHER" id="PTHR22762:SF95">
    <property type="entry name" value="ALPHA_BETA-GLUCOSIDASE AGDC-RELATED"/>
    <property type="match status" value="1"/>
</dbReference>
<dbReference type="CDD" id="cd14752">
    <property type="entry name" value="GH31_N"/>
    <property type="match status" value="1"/>
</dbReference>
<evidence type="ECO:0000256" key="7">
    <source>
        <dbReference type="SAM" id="SignalP"/>
    </source>
</evidence>
<evidence type="ECO:0000256" key="3">
    <source>
        <dbReference type="ARBA" id="ARBA00012741"/>
    </source>
</evidence>
<keyword evidence="7" id="KW-0732">Signal</keyword>
<dbReference type="InterPro" id="IPR013780">
    <property type="entry name" value="Glyco_hydro_b"/>
</dbReference>
<dbReference type="EC" id="3.2.1.20" evidence="3"/>
<dbReference type="KEGG" id="trg:TRUGW13939_10597"/>
<dbReference type="GO" id="GO:0004558">
    <property type="term" value="F:alpha-1,4-glucosidase activity"/>
    <property type="evidence" value="ECO:0007669"/>
    <property type="project" value="UniProtKB-EC"/>
</dbReference>
<evidence type="ECO:0000259" key="10">
    <source>
        <dbReference type="Pfam" id="PF21365"/>
    </source>
</evidence>
<evidence type="ECO:0000256" key="5">
    <source>
        <dbReference type="ARBA" id="ARBA00023295"/>
    </source>
</evidence>
<dbReference type="AlphaFoldDB" id="A0A7H8RBD8"/>
<proteinExistence type="inferred from homology"/>
<dbReference type="SUPFAM" id="SSF51445">
    <property type="entry name" value="(Trans)glycosidases"/>
    <property type="match status" value="1"/>
</dbReference>
<reference evidence="12" key="1">
    <citation type="submission" date="2020-06" db="EMBL/GenBank/DDBJ databases">
        <title>A chromosome-scale genome assembly of Talaromyces rugulosus W13939.</title>
        <authorList>
            <person name="Wang B."/>
            <person name="Guo L."/>
            <person name="Ye K."/>
            <person name="Wang L."/>
        </authorList>
    </citation>
    <scope>NUCLEOTIDE SEQUENCE [LARGE SCALE GENOMIC DNA]</scope>
    <source>
        <strain evidence="12">W13939</strain>
    </source>
</reference>
<evidence type="ECO:0000259" key="9">
    <source>
        <dbReference type="Pfam" id="PF13802"/>
    </source>
</evidence>
<comment type="similarity">
    <text evidence="2 6">Belongs to the glycosyl hydrolase 31 family.</text>
</comment>
<protein>
    <recommendedName>
        <fullName evidence="3">alpha-glucosidase</fullName>
        <ecNumber evidence="3">3.2.1.20</ecNumber>
    </recommendedName>
</protein>
<dbReference type="SUPFAM" id="SSF51011">
    <property type="entry name" value="Glycosyl hydrolase domain"/>
    <property type="match status" value="1"/>
</dbReference>
<feature type="domain" description="Glycoside hydrolase family 31 N-terminal" evidence="9">
    <location>
        <begin position="85"/>
        <end position="217"/>
    </location>
</feature>
<name>A0A7H8RBD8_TALRU</name>
<comment type="catalytic activity">
    <reaction evidence="1">
        <text>Hydrolysis of terminal, non-reducing (1-&gt;4)-linked alpha-D-glucose residues with release of alpha-D-glucose.</text>
        <dbReference type="EC" id="3.2.1.20"/>
    </reaction>
</comment>
<dbReference type="InterPro" id="IPR000322">
    <property type="entry name" value="Glyco_hydro_31_TIM"/>
</dbReference>
<dbReference type="EMBL" id="CP055903">
    <property type="protein sequence ID" value="QKX63427.1"/>
    <property type="molecule type" value="Genomic_DNA"/>
</dbReference>
<sequence>MWRNFIYLIPLLGTAVVADVTDSCPGYKVSHVQQTKGTITADLTLAGSPCNVYGTDIENLKLIVEYQTDSRLHVKIYDEDEKVYQIPASVLETPSGQPQSSSNQSDLIFSYSEAPFSFAVQRRSDSETLFNSSGSNLIFESQYVRLRTSLPLNPYLYGLGEDSDSFRLEVNNYKRTLWNTGQAYLPTNGPLYGSHPFYIEMRNGRAHGVFLSNSNGMDININQTSGTSQYLEYNTIGGVLDFYFLAGPAPADVARQYASVIGTPAQQSYWTYGFHQCKYGYQDIMMAAEVVYNYSQAGIPLETMWNDIDYMDLRRTWTVDPDRFPLEKVQEFVTYLHENQQHYIVMVDPPVSINDSTSYNNGVDAGVFIQYDNGTEFLAVMWPGAVSFVDYFHPNSQNYWSGQIGSFFSDSNGIGVDGIWIDMNEPANFCGYPCIDAVDLAIQMSNPPQPPAVRTSWDPLPGFPVDFQPPGASKFRRDSTAGNMTGFPDRDLLNPPYTIGHVQPLLSTGTIWGDLSLYGGYTAYDTHNLYASQMIAHTRQGLLDRRSNERPFIISRSTFAGDGRNGGHWTGDNASWWSHYLLSIFQHMEFASIFQMPMVGSDVCGFNDDTTETLCARWAMLGAWYPFYRNHADIGANFQEFYRWPLVTDVAKKAIATRFQLMDYFYTSFYQQTLDGSPTTITPLFFQYPEDPNTLEINYQFFYGPSILVSPVTVENATNATFYLPEDTFYDFWTAEKMPETGMDVYYDNVTYMDIPVHIRGGSILPLRTNADQVNTTTQLREQDFELIIALDDNGKAKGNLYLDDGISINSTSSFMEFTYNNGQLVVNGTFGYQTNVTLQSATIYGTNDTTSPIHSLNKALNSAWKAELSSSNSTVRSG</sequence>
<keyword evidence="4 6" id="KW-0378">Hydrolase</keyword>
<evidence type="ECO:0000259" key="8">
    <source>
        <dbReference type="Pfam" id="PF01055"/>
    </source>
</evidence>
<feature type="domain" description="Glycosyl hydrolase family 31 C-terminal" evidence="10">
    <location>
        <begin position="679"/>
        <end position="765"/>
    </location>
</feature>
<feature type="chain" id="PRO_5029007126" description="alpha-glucosidase" evidence="7">
    <location>
        <begin position="19"/>
        <end position="879"/>
    </location>
</feature>
<accession>A0A7H8RBD8</accession>
<dbReference type="OrthoDB" id="5839090at2759"/>
<dbReference type="PANTHER" id="PTHR22762">
    <property type="entry name" value="ALPHA-GLUCOSIDASE"/>
    <property type="match status" value="1"/>
</dbReference>
<dbReference type="Proteomes" id="UP000509510">
    <property type="component" value="Chromosome VI"/>
</dbReference>
<evidence type="ECO:0000256" key="6">
    <source>
        <dbReference type="RuleBase" id="RU361185"/>
    </source>
</evidence>
<dbReference type="Gene3D" id="2.60.40.1760">
    <property type="entry name" value="glycosyl hydrolase (family 31)"/>
    <property type="match status" value="1"/>
</dbReference>
<dbReference type="Pfam" id="PF01055">
    <property type="entry name" value="Glyco_hydro_31_2nd"/>
    <property type="match status" value="1"/>
</dbReference>
<dbReference type="Gene3D" id="2.60.40.1180">
    <property type="entry name" value="Golgi alpha-mannosidase II"/>
    <property type="match status" value="2"/>
</dbReference>
<organism evidence="11 12">
    <name type="scientific">Talaromyces rugulosus</name>
    <name type="common">Penicillium rugulosum</name>
    <dbReference type="NCBI Taxonomy" id="121627"/>
    <lineage>
        <taxon>Eukaryota</taxon>
        <taxon>Fungi</taxon>
        <taxon>Dikarya</taxon>
        <taxon>Ascomycota</taxon>
        <taxon>Pezizomycotina</taxon>
        <taxon>Eurotiomycetes</taxon>
        <taxon>Eurotiomycetidae</taxon>
        <taxon>Eurotiales</taxon>
        <taxon>Trichocomaceae</taxon>
        <taxon>Talaromyces</taxon>
        <taxon>Talaromyces sect. Islandici</taxon>
    </lineage>
</organism>
<dbReference type="InterPro" id="IPR025887">
    <property type="entry name" value="Glyco_hydro_31_N_dom"/>
</dbReference>
<dbReference type="GO" id="GO:0005975">
    <property type="term" value="P:carbohydrate metabolic process"/>
    <property type="evidence" value="ECO:0007669"/>
    <property type="project" value="InterPro"/>
</dbReference>